<dbReference type="AlphaFoldDB" id="A0A0S3RNK4"/>
<evidence type="ECO:0000313" key="3">
    <source>
        <dbReference type="Proteomes" id="UP000291084"/>
    </source>
</evidence>
<evidence type="ECO:0000313" key="2">
    <source>
        <dbReference type="EMBL" id="BAT82186.1"/>
    </source>
</evidence>
<name>A0A0S3RNK4_PHAAN</name>
<feature type="transmembrane region" description="Helical" evidence="1">
    <location>
        <begin position="80"/>
        <end position="99"/>
    </location>
</feature>
<keyword evidence="3" id="KW-1185">Reference proteome</keyword>
<organism evidence="2 3">
    <name type="scientific">Vigna angularis var. angularis</name>
    <dbReference type="NCBI Taxonomy" id="157739"/>
    <lineage>
        <taxon>Eukaryota</taxon>
        <taxon>Viridiplantae</taxon>
        <taxon>Streptophyta</taxon>
        <taxon>Embryophyta</taxon>
        <taxon>Tracheophyta</taxon>
        <taxon>Spermatophyta</taxon>
        <taxon>Magnoliopsida</taxon>
        <taxon>eudicotyledons</taxon>
        <taxon>Gunneridae</taxon>
        <taxon>Pentapetalae</taxon>
        <taxon>rosids</taxon>
        <taxon>fabids</taxon>
        <taxon>Fabales</taxon>
        <taxon>Fabaceae</taxon>
        <taxon>Papilionoideae</taxon>
        <taxon>50 kb inversion clade</taxon>
        <taxon>NPAAA clade</taxon>
        <taxon>indigoferoid/millettioid clade</taxon>
        <taxon>Phaseoleae</taxon>
        <taxon>Vigna</taxon>
    </lineage>
</organism>
<gene>
    <name evidence="2" type="primary">Vigan.03G215900</name>
    <name evidence="2" type="ORF">VIGAN_03215900</name>
</gene>
<proteinExistence type="predicted"/>
<dbReference type="OrthoDB" id="1065805at2759"/>
<feature type="non-terminal residue" evidence="2">
    <location>
        <position position="1"/>
    </location>
</feature>
<protein>
    <submittedName>
        <fullName evidence="2">Uncharacterized protein</fullName>
    </submittedName>
</protein>
<dbReference type="Proteomes" id="UP000291084">
    <property type="component" value="Chromosome 3"/>
</dbReference>
<sequence>SIARNFKAKFVVNSDIQINYILKALNHKWRNCRQELWQQRDDGTRTRDELIAMAPEGIDRDHWASFVDYRLDERTKVKPISLFIKFCYDLITFLITMLGDCPKK</sequence>
<reference evidence="2 3" key="1">
    <citation type="journal article" date="2015" name="Sci. Rep.">
        <title>The power of single molecule real-time sequencing technology in the de novo assembly of a eukaryotic genome.</title>
        <authorList>
            <person name="Sakai H."/>
            <person name="Naito K."/>
            <person name="Ogiso-Tanaka E."/>
            <person name="Takahashi Y."/>
            <person name="Iseki K."/>
            <person name="Muto C."/>
            <person name="Satou K."/>
            <person name="Teruya K."/>
            <person name="Shiroma A."/>
            <person name="Shimoji M."/>
            <person name="Hirano T."/>
            <person name="Itoh T."/>
            <person name="Kaga A."/>
            <person name="Tomooka N."/>
        </authorList>
    </citation>
    <scope>NUCLEOTIDE SEQUENCE [LARGE SCALE GENOMIC DNA]</scope>
    <source>
        <strain evidence="3">cv. Shumari</strain>
    </source>
</reference>
<keyword evidence="1" id="KW-0812">Transmembrane</keyword>
<keyword evidence="1" id="KW-0472">Membrane</keyword>
<dbReference type="EMBL" id="AP015036">
    <property type="protein sequence ID" value="BAT82186.1"/>
    <property type="molecule type" value="Genomic_DNA"/>
</dbReference>
<evidence type="ECO:0000256" key="1">
    <source>
        <dbReference type="SAM" id="Phobius"/>
    </source>
</evidence>
<keyword evidence="1" id="KW-1133">Transmembrane helix</keyword>
<accession>A0A0S3RNK4</accession>